<keyword evidence="3 5" id="KW-0732">Signal</keyword>
<comment type="subcellular location">
    <subcellularLocation>
        <location evidence="1">Secreted</location>
        <location evidence="1">Extracellular space</location>
    </subcellularLocation>
</comment>
<dbReference type="PANTHER" id="PTHR33599">
    <property type="entry name" value="PROTEIN IDA-LIKE 5"/>
    <property type="match status" value="1"/>
</dbReference>
<protein>
    <submittedName>
        <fullName evidence="6">Uncharacterized protein</fullName>
    </submittedName>
</protein>
<dbReference type="Gramene" id="MELO3C005351.2.1">
    <property type="protein sequence ID" value="MELO3C005351.2.1"/>
    <property type="gene ID" value="MELO3C005351.2"/>
</dbReference>
<dbReference type="EnsemblPlants" id="MELO3C005351.2.1">
    <property type="protein sequence ID" value="MELO3C005351.2.1"/>
    <property type="gene ID" value="MELO3C005351.2"/>
</dbReference>
<sequence>MASSSSIFFIFLLILPLPNFTTARPFPSTTMAEPLSRNTHLTTAFRFNHQIFSFLPKGPIPPSAPSKRHNSVVNSAPLN</sequence>
<evidence type="ECO:0000256" key="2">
    <source>
        <dbReference type="ARBA" id="ARBA00022525"/>
    </source>
</evidence>
<keyword evidence="2" id="KW-0964">Secreted</keyword>
<proteinExistence type="predicted"/>
<evidence type="ECO:0000256" key="4">
    <source>
        <dbReference type="SAM" id="MobiDB-lite"/>
    </source>
</evidence>
<name>A0A9I9CL65_CUCME</name>
<dbReference type="GO" id="GO:0010227">
    <property type="term" value="P:floral organ abscission"/>
    <property type="evidence" value="ECO:0007669"/>
    <property type="project" value="InterPro"/>
</dbReference>
<feature type="signal peptide" evidence="5">
    <location>
        <begin position="1"/>
        <end position="23"/>
    </location>
</feature>
<organism evidence="6">
    <name type="scientific">Cucumis melo</name>
    <name type="common">Muskmelon</name>
    <dbReference type="NCBI Taxonomy" id="3656"/>
    <lineage>
        <taxon>Eukaryota</taxon>
        <taxon>Viridiplantae</taxon>
        <taxon>Streptophyta</taxon>
        <taxon>Embryophyta</taxon>
        <taxon>Tracheophyta</taxon>
        <taxon>Spermatophyta</taxon>
        <taxon>Magnoliopsida</taxon>
        <taxon>eudicotyledons</taxon>
        <taxon>Gunneridae</taxon>
        <taxon>Pentapetalae</taxon>
        <taxon>rosids</taxon>
        <taxon>fabids</taxon>
        <taxon>Cucurbitales</taxon>
        <taxon>Cucurbitaceae</taxon>
        <taxon>Benincaseae</taxon>
        <taxon>Cucumis</taxon>
    </lineage>
</organism>
<feature type="chain" id="PRO_5039925111" evidence="5">
    <location>
        <begin position="24"/>
        <end position="79"/>
    </location>
</feature>
<dbReference type="PANTHER" id="PTHR33599:SF20">
    <property type="entry name" value="PROTEIN IDA"/>
    <property type="match status" value="1"/>
</dbReference>
<evidence type="ECO:0000256" key="1">
    <source>
        <dbReference type="ARBA" id="ARBA00004239"/>
    </source>
</evidence>
<dbReference type="GO" id="GO:0005576">
    <property type="term" value="C:extracellular region"/>
    <property type="evidence" value="ECO:0007669"/>
    <property type="project" value="UniProtKB-SubCell"/>
</dbReference>
<reference evidence="6" key="1">
    <citation type="submission" date="2023-03" db="UniProtKB">
        <authorList>
            <consortium name="EnsemblPlants"/>
        </authorList>
    </citation>
    <scope>IDENTIFICATION</scope>
</reference>
<evidence type="ECO:0000256" key="3">
    <source>
        <dbReference type="ARBA" id="ARBA00022729"/>
    </source>
</evidence>
<evidence type="ECO:0000313" key="6">
    <source>
        <dbReference type="EnsemblPlants" id="MELO3C005351.2.1"/>
    </source>
</evidence>
<dbReference type="InterPro" id="IPR039639">
    <property type="entry name" value="IDA-like"/>
</dbReference>
<feature type="region of interest" description="Disordered" evidence="4">
    <location>
        <begin position="58"/>
        <end position="79"/>
    </location>
</feature>
<dbReference type="AlphaFoldDB" id="A0A9I9CL65"/>
<accession>A0A9I9CL65</accession>
<evidence type="ECO:0000256" key="5">
    <source>
        <dbReference type="SAM" id="SignalP"/>
    </source>
</evidence>